<dbReference type="Proteomes" id="UP000280792">
    <property type="component" value="Unassembled WGS sequence"/>
</dbReference>
<dbReference type="EMBL" id="QWEZ01000001">
    <property type="protein sequence ID" value="RRJ84241.1"/>
    <property type="molecule type" value="Genomic_DNA"/>
</dbReference>
<evidence type="ECO:0000313" key="3">
    <source>
        <dbReference type="Proteomes" id="UP000280792"/>
    </source>
</evidence>
<protein>
    <submittedName>
        <fullName evidence="2">Uncharacterized protein</fullName>
    </submittedName>
</protein>
<sequence length="149" mass="16752">MGPDLESADARCSATPPRMNSEGDASSLNHYRRLAGQWEEEQHPHERLLSGLELVALRCWVGSQPEGTPVLDPLILDWLEAGEANQPEDWFHSQLRERGCCNHCGNRYKLENLAICTCCSITLCPFCVGKTDRQSSRYRRCECGGDWVG</sequence>
<feature type="region of interest" description="Disordered" evidence="1">
    <location>
        <begin position="1"/>
        <end position="26"/>
    </location>
</feature>
<dbReference type="RefSeq" id="WP_125014668.1">
    <property type="nucleotide sequence ID" value="NZ_QWEZ01000001.1"/>
</dbReference>
<reference evidence="2 3" key="1">
    <citation type="submission" date="2018-08" db="EMBL/GenBank/DDBJ databases">
        <authorList>
            <person name="Khan S.A."/>
        </authorList>
    </citation>
    <scope>NUCLEOTIDE SEQUENCE [LARGE SCALE GENOMIC DNA]</scope>
    <source>
        <strain evidence="2 3">GTF-13</strain>
    </source>
</reference>
<name>A0A3P3VNA9_9GAMM</name>
<accession>A0A3P3VNA9</accession>
<dbReference type="AlphaFoldDB" id="A0A3P3VNA9"/>
<evidence type="ECO:0000313" key="2">
    <source>
        <dbReference type="EMBL" id="RRJ84241.1"/>
    </source>
</evidence>
<comment type="caution">
    <text evidence="2">The sequence shown here is derived from an EMBL/GenBank/DDBJ whole genome shotgun (WGS) entry which is preliminary data.</text>
</comment>
<organism evidence="2 3">
    <name type="scientific">Aestuariirhabdus litorea</name>
    <dbReference type="NCBI Taxonomy" id="2528527"/>
    <lineage>
        <taxon>Bacteria</taxon>
        <taxon>Pseudomonadati</taxon>
        <taxon>Pseudomonadota</taxon>
        <taxon>Gammaproteobacteria</taxon>
        <taxon>Oceanospirillales</taxon>
        <taxon>Aestuariirhabdaceae</taxon>
        <taxon>Aestuariirhabdus</taxon>
    </lineage>
</organism>
<keyword evidence="3" id="KW-1185">Reference proteome</keyword>
<reference evidence="2 3" key="2">
    <citation type="submission" date="2018-12" db="EMBL/GenBank/DDBJ databases">
        <title>Simiduia agarivorans gen. nov., sp. nov., a marine, agarolytic bacterium isolated from shallow coastal water from Keelung, Taiwan.</title>
        <authorList>
            <person name="Shieh W.Y."/>
        </authorList>
    </citation>
    <scope>NUCLEOTIDE SEQUENCE [LARGE SCALE GENOMIC DNA]</scope>
    <source>
        <strain evidence="2 3">GTF-13</strain>
    </source>
</reference>
<proteinExistence type="predicted"/>
<gene>
    <name evidence="2" type="ORF">D0544_03785</name>
</gene>
<evidence type="ECO:0000256" key="1">
    <source>
        <dbReference type="SAM" id="MobiDB-lite"/>
    </source>
</evidence>